<evidence type="ECO:0000256" key="4">
    <source>
        <dbReference type="ARBA" id="ARBA00022960"/>
    </source>
</evidence>
<evidence type="ECO:0000256" key="3">
    <source>
        <dbReference type="ARBA" id="ARBA00022801"/>
    </source>
</evidence>
<organism evidence="9">
    <name type="scientific">hydrothermal vent metagenome</name>
    <dbReference type="NCBI Taxonomy" id="652676"/>
    <lineage>
        <taxon>unclassified sequences</taxon>
        <taxon>metagenomes</taxon>
        <taxon>ecological metagenomes</taxon>
    </lineage>
</organism>
<evidence type="ECO:0000256" key="2">
    <source>
        <dbReference type="ARBA" id="ARBA00022729"/>
    </source>
</evidence>
<protein>
    <submittedName>
        <fullName evidence="9">D-alanyl-D-alanine carboxypeptidase</fullName>
        <ecNumber evidence="9">3.4.16.4</ecNumber>
    </submittedName>
</protein>
<keyword evidence="3 9" id="KW-0378">Hydrolase</keyword>
<keyword evidence="9" id="KW-0121">Carboxypeptidase</keyword>
<dbReference type="EC" id="3.4.16.4" evidence="9"/>
<keyword evidence="7" id="KW-0812">Transmembrane</keyword>
<proteinExistence type="inferred from homology"/>
<dbReference type="SUPFAM" id="SSF56601">
    <property type="entry name" value="beta-lactamase/transpeptidase-like"/>
    <property type="match status" value="1"/>
</dbReference>
<evidence type="ECO:0000256" key="1">
    <source>
        <dbReference type="ARBA" id="ARBA00007164"/>
    </source>
</evidence>
<dbReference type="GO" id="GO:0006508">
    <property type="term" value="P:proteolysis"/>
    <property type="evidence" value="ECO:0007669"/>
    <property type="project" value="InterPro"/>
</dbReference>
<dbReference type="InterPro" id="IPR012338">
    <property type="entry name" value="Beta-lactam/transpept-like"/>
</dbReference>
<evidence type="ECO:0000259" key="8">
    <source>
        <dbReference type="Pfam" id="PF00768"/>
    </source>
</evidence>
<evidence type="ECO:0000313" key="9">
    <source>
        <dbReference type="EMBL" id="VAX37848.1"/>
    </source>
</evidence>
<dbReference type="GO" id="GO:0009252">
    <property type="term" value="P:peptidoglycan biosynthetic process"/>
    <property type="evidence" value="ECO:0007669"/>
    <property type="project" value="UniProtKB-KW"/>
</dbReference>
<feature type="transmembrane region" description="Helical" evidence="7">
    <location>
        <begin position="12"/>
        <end position="33"/>
    </location>
</feature>
<gene>
    <name evidence="9" type="ORF">MNBD_UNCLBAC01-1672</name>
</gene>
<dbReference type="InterPro" id="IPR001967">
    <property type="entry name" value="Peptidase_S11_N"/>
</dbReference>
<reference evidence="9" key="1">
    <citation type="submission" date="2018-06" db="EMBL/GenBank/DDBJ databases">
        <authorList>
            <person name="Zhirakovskaya E."/>
        </authorList>
    </citation>
    <scope>NUCLEOTIDE SEQUENCE</scope>
</reference>
<dbReference type="Pfam" id="PF00768">
    <property type="entry name" value="Peptidase_S11"/>
    <property type="match status" value="1"/>
</dbReference>
<dbReference type="EMBL" id="UOGJ01000138">
    <property type="protein sequence ID" value="VAX37848.1"/>
    <property type="molecule type" value="Genomic_DNA"/>
</dbReference>
<dbReference type="PANTHER" id="PTHR21581">
    <property type="entry name" value="D-ALANYL-D-ALANINE CARBOXYPEPTIDASE"/>
    <property type="match status" value="1"/>
</dbReference>
<dbReference type="PRINTS" id="PR00725">
    <property type="entry name" value="DADACBPTASE1"/>
</dbReference>
<keyword evidence="6" id="KW-0961">Cell wall biogenesis/degradation</keyword>
<keyword evidence="4" id="KW-0133">Cell shape</keyword>
<name>A0A3B1DP59_9ZZZZ</name>
<evidence type="ECO:0000256" key="6">
    <source>
        <dbReference type="ARBA" id="ARBA00023316"/>
    </source>
</evidence>
<keyword evidence="5" id="KW-0573">Peptidoglycan synthesis</keyword>
<keyword evidence="7" id="KW-0472">Membrane</keyword>
<keyword evidence="7" id="KW-1133">Transmembrane helix</keyword>
<dbReference type="GO" id="GO:0008360">
    <property type="term" value="P:regulation of cell shape"/>
    <property type="evidence" value="ECO:0007669"/>
    <property type="project" value="UniProtKB-KW"/>
</dbReference>
<dbReference type="InterPro" id="IPR018044">
    <property type="entry name" value="Peptidase_S11"/>
</dbReference>
<dbReference type="PANTHER" id="PTHR21581:SF26">
    <property type="entry name" value="D-ALANYL-D-ALANINE ENDOPEPTIDASE"/>
    <property type="match status" value="1"/>
</dbReference>
<dbReference type="GO" id="GO:0009002">
    <property type="term" value="F:serine-type D-Ala-D-Ala carboxypeptidase activity"/>
    <property type="evidence" value="ECO:0007669"/>
    <property type="project" value="UniProtKB-EC"/>
</dbReference>
<dbReference type="GO" id="GO:0071555">
    <property type="term" value="P:cell wall organization"/>
    <property type="evidence" value="ECO:0007669"/>
    <property type="project" value="UniProtKB-KW"/>
</dbReference>
<keyword evidence="2" id="KW-0732">Signal</keyword>
<keyword evidence="9" id="KW-0645">Protease</keyword>
<dbReference type="AlphaFoldDB" id="A0A3B1DP59"/>
<comment type="similarity">
    <text evidence="1">Belongs to the peptidase S11 family.</text>
</comment>
<sequence length="285" mass="32073">MKIGTATIFKNHFFIKIVAVPIFIFLVFPSLPVEAKKRSKKRSVSCKSVIFSNSTKVKRLYGKGVHNRVLPASTTKVMTALLVLEKLPLDKYITVGKRPTYAQPTKIYVKPGEQYKVRDLLYAILLKSANDASIVLAEAVAGSEANFIKLMNKRAKQIGAKHTKFANSNGLPNKHVSQYTTAYDMYLIFRQALKHSFFKKAIKYKHLTIKSKTGRKIALKSHNKILFKGWGRKIYGKTGYTRAAKACFIGTLEKGRDTLIVGVFGCTNRWGDIKHVVSRYGKIPL</sequence>
<evidence type="ECO:0000256" key="7">
    <source>
        <dbReference type="SAM" id="Phobius"/>
    </source>
</evidence>
<feature type="domain" description="Peptidase S11 D-alanyl-D-alanine carboxypeptidase A N-terminal" evidence="8">
    <location>
        <begin position="38"/>
        <end position="266"/>
    </location>
</feature>
<accession>A0A3B1DP59</accession>
<evidence type="ECO:0000256" key="5">
    <source>
        <dbReference type="ARBA" id="ARBA00022984"/>
    </source>
</evidence>
<dbReference type="Gene3D" id="3.40.710.10">
    <property type="entry name" value="DD-peptidase/beta-lactamase superfamily"/>
    <property type="match status" value="1"/>
</dbReference>